<evidence type="ECO:0000313" key="2">
    <source>
        <dbReference type="Proteomes" id="UP000254337"/>
    </source>
</evidence>
<gene>
    <name evidence="1" type="ORF">DKB62_00835</name>
</gene>
<name>A0A346AWI7_9FIRM</name>
<dbReference type="OrthoDB" id="9815616at2"/>
<accession>A0A346AWI7</accession>
<sequence>MIMGILKTYIEEQAENKKLSVTEWMQKRIDEIPFCKIATHVGKFSHPDAKVTLYDTSDSPCKGYVATSNSAHDVDVSVNAAYMGTAKLLFDKLLDDGHNVFFHVVTGSSLVEEEFKALHLDEALYHIFKERILQCSQPSFPDTTDGLLKQVYFPIGGNAYHLLTVMPSSSVLLKLKGKVKQLDEHRKQCREAGADYDELWDLTAISFGGTKPQNISYLNSANGGTAYLLPSLPPVLSGRQVRKPKRNFFRESLSFRNYKYIFKELHVLFKEDRNNKQIRDAVRAYIDQLISQAMMTAYALRREGEGWSDDGAYASLPQHQKIWLDPHYALQRKEEEWREELSADFGRWVIRTYEYILKKESCTLGDGEMHFFKHKFRDELDKAVRCE</sequence>
<dbReference type="AlphaFoldDB" id="A0A346AWI7"/>
<proteinExistence type="predicted"/>
<dbReference type="RefSeq" id="WP_107196816.1">
    <property type="nucleotide sequence ID" value="NZ_CAUWMV010000028.1"/>
</dbReference>
<dbReference type="Pfam" id="PF09611">
    <property type="entry name" value="Cas_Csy1"/>
    <property type="match status" value="1"/>
</dbReference>
<dbReference type="Proteomes" id="UP000254337">
    <property type="component" value="Chromosome"/>
</dbReference>
<dbReference type="KEGG" id="meg:DKB62_00835"/>
<organism evidence="1 2">
    <name type="scientific">Megasphaera stantonii</name>
    <dbReference type="NCBI Taxonomy" id="2144175"/>
    <lineage>
        <taxon>Bacteria</taxon>
        <taxon>Bacillati</taxon>
        <taxon>Bacillota</taxon>
        <taxon>Negativicutes</taxon>
        <taxon>Veillonellales</taxon>
        <taxon>Veillonellaceae</taxon>
        <taxon>Megasphaera</taxon>
    </lineage>
</organism>
<dbReference type="EMBL" id="CP029462">
    <property type="protein sequence ID" value="AXL20230.1"/>
    <property type="molecule type" value="Genomic_DNA"/>
</dbReference>
<keyword evidence="2" id="KW-1185">Reference proteome</keyword>
<reference evidence="1 2" key="1">
    <citation type="submission" date="2018-05" db="EMBL/GenBank/DDBJ databases">
        <title>Complete genome sequence of Megasphaera sp. AJH120T, isolated from the ceca of a chicken.</title>
        <authorList>
            <person name="Maki J."/>
            <person name="Looft T."/>
        </authorList>
    </citation>
    <scope>NUCLEOTIDE SEQUENCE [LARGE SCALE GENOMIC DNA]</scope>
    <source>
        <strain evidence="1 2">AJH120</strain>
    </source>
</reference>
<evidence type="ECO:0008006" key="3">
    <source>
        <dbReference type="Google" id="ProtNLM"/>
    </source>
</evidence>
<dbReference type="InterPro" id="IPR013397">
    <property type="entry name" value="CRISPR-assoc_prot_Csy1"/>
</dbReference>
<protein>
    <recommendedName>
        <fullName evidence="3">Type I-F CRISPR-associated protein Csy1</fullName>
    </recommendedName>
</protein>
<evidence type="ECO:0000313" key="1">
    <source>
        <dbReference type="EMBL" id="AXL20230.1"/>
    </source>
</evidence>